<dbReference type="Pfam" id="PF00561">
    <property type="entry name" value="Abhydrolase_1"/>
    <property type="match status" value="1"/>
</dbReference>
<name>A0A9E6XWT8_9ACTN</name>
<dbReference type="PANTHER" id="PTHR35807">
    <property type="entry name" value="TRANSCRIPTIONAL REGULATOR REDD-RELATED"/>
    <property type="match status" value="1"/>
</dbReference>
<dbReference type="RefSeq" id="WP_259314872.1">
    <property type="nucleotide sequence ID" value="NZ_CP087164.1"/>
</dbReference>
<evidence type="ECO:0000313" key="3">
    <source>
        <dbReference type="Proteomes" id="UP001162834"/>
    </source>
</evidence>
<dbReference type="AlphaFoldDB" id="A0A9E6XWT8"/>
<dbReference type="InterPro" id="IPR051677">
    <property type="entry name" value="AfsR-DnrI-RedD_regulator"/>
</dbReference>
<protein>
    <recommendedName>
        <fullName evidence="1">Bacterial transcriptional activator domain-containing protein</fullName>
    </recommendedName>
</protein>
<dbReference type="InterPro" id="IPR025662">
    <property type="entry name" value="Sigma_54_int_dom_ATP-bd_1"/>
</dbReference>
<dbReference type="Gene3D" id="3.40.50.300">
    <property type="entry name" value="P-loop containing nucleotide triphosphate hydrolases"/>
    <property type="match status" value="1"/>
</dbReference>
<keyword evidence="3" id="KW-1185">Reference proteome</keyword>
<dbReference type="SMART" id="SM01043">
    <property type="entry name" value="BTAD"/>
    <property type="match status" value="1"/>
</dbReference>
<dbReference type="PROSITE" id="PS00675">
    <property type="entry name" value="SIGMA54_INTERACT_1"/>
    <property type="match status" value="1"/>
</dbReference>
<dbReference type="InterPro" id="IPR029058">
    <property type="entry name" value="AB_hydrolase_fold"/>
</dbReference>
<proteinExistence type="predicted"/>
<dbReference type="Gene3D" id="1.10.10.10">
    <property type="entry name" value="Winged helix-like DNA-binding domain superfamily/Winged helix DNA-binding domain"/>
    <property type="match status" value="1"/>
</dbReference>
<dbReference type="Pfam" id="PF03704">
    <property type="entry name" value="BTAD"/>
    <property type="match status" value="1"/>
</dbReference>
<dbReference type="GO" id="GO:0003677">
    <property type="term" value="F:DNA binding"/>
    <property type="evidence" value="ECO:0007669"/>
    <property type="project" value="InterPro"/>
</dbReference>
<dbReference type="Proteomes" id="UP001162834">
    <property type="component" value="Chromosome"/>
</dbReference>
<dbReference type="PRINTS" id="PR00111">
    <property type="entry name" value="ABHYDROLASE"/>
</dbReference>
<dbReference type="InterPro" id="IPR005158">
    <property type="entry name" value="BTAD"/>
</dbReference>
<dbReference type="SUPFAM" id="SSF52540">
    <property type="entry name" value="P-loop containing nucleoside triphosphate hydrolases"/>
    <property type="match status" value="1"/>
</dbReference>
<dbReference type="SUPFAM" id="SSF46894">
    <property type="entry name" value="C-terminal effector domain of the bipartite response regulators"/>
    <property type="match status" value="1"/>
</dbReference>
<dbReference type="EMBL" id="CP087164">
    <property type="protein sequence ID" value="UGS35211.1"/>
    <property type="molecule type" value="Genomic_DNA"/>
</dbReference>
<dbReference type="InterPro" id="IPR036388">
    <property type="entry name" value="WH-like_DNA-bd_sf"/>
</dbReference>
<feature type="domain" description="Bacterial transcriptional activator" evidence="1">
    <location>
        <begin position="102"/>
        <end position="210"/>
    </location>
</feature>
<sequence length="701" mass="74316">MDCVDVLLLGAFAVTVDGAAVAPRDWPQRRASDLVKLLALAPGHRLTRERVLDALWPHLAPEAAAAALHKAAHYARRAMGDRDAVVVGGGTVALAPDAAVTTDAERFEADAAAPYGGELLPGDLYEEWTREARERLRALHADRLRAAGAWEALLAEDPADEEAHRALMRQAAACGDRAAAVRRFRALREELARLGAQPSAESLKLYRDVSRGPAVTAPVAPPEPMFGRAPTLAVALDRLDVADAGRGGVLLLCGESGSGKTRIAETVLAAAAGRRWHTLRGTAIAHRGALGAVVQAVAALLAERPDLLAHLSAAAVADFRGAAVPGAPAIGELLACAAEERGCALLLDDLHAADEATVRLVEELAATAPGHRLLVIAGWRPSEGSSHLERVAAALEDQRLAAAVRIEPAERSAVPTTRYAVSSDGARIAYQVLGEGPPDIVLVPGFVSNVEHGWEMPAARRLFQRLAARGRLILWDKRGNGLSDPAGRAPGLDERMEDLAAVMATAGSERAVLFGVSEGGPMSILFAAEHPGAVEALVLYGTAACFYRDADHPAGWQPEVAERLADRLYEHWGTGALLRIFAPSCAGDPLSRELFGRFQRAGASPSMGRATVEAMRDIDLRPLLPSVRAPTLVVHRRGDRMISVEGARQVAGGIPDAVLVELDGDDHFPWLGDTDPLTAEIETFLDELVRRRSPSPAAARP</sequence>
<dbReference type="InterPro" id="IPR041664">
    <property type="entry name" value="AAA_16"/>
</dbReference>
<dbReference type="Pfam" id="PF13191">
    <property type="entry name" value="AAA_16"/>
    <property type="match status" value="1"/>
</dbReference>
<evidence type="ECO:0000259" key="1">
    <source>
        <dbReference type="SMART" id="SM01043"/>
    </source>
</evidence>
<dbReference type="GO" id="GO:0003824">
    <property type="term" value="F:catalytic activity"/>
    <property type="evidence" value="ECO:0007669"/>
    <property type="project" value="UniProtKB-ARBA"/>
</dbReference>
<dbReference type="SUPFAM" id="SSF53474">
    <property type="entry name" value="alpha/beta-Hydrolases"/>
    <property type="match status" value="1"/>
</dbReference>
<reference evidence="2" key="1">
    <citation type="journal article" date="2022" name="Int. J. Syst. Evol. Microbiol.">
        <title>Pseudomonas aegrilactucae sp. nov. and Pseudomonas morbosilactucae sp. nov., pathogens causing bacterial rot of lettuce in Japan.</title>
        <authorList>
            <person name="Sawada H."/>
            <person name="Fujikawa T."/>
            <person name="Satou M."/>
        </authorList>
    </citation>
    <scope>NUCLEOTIDE SEQUENCE</scope>
    <source>
        <strain evidence="2">0166_1</strain>
    </source>
</reference>
<dbReference type="KEGG" id="sbae:DSM104329_01596"/>
<evidence type="ECO:0000313" key="2">
    <source>
        <dbReference type="EMBL" id="UGS35211.1"/>
    </source>
</evidence>
<gene>
    <name evidence="2" type="ORF">DSM104329_01596</name>
</gene>
<dbReference type="InterPro" id="IPR016032">
    <property type="entry name" value="Sig_transdc_resp-reg_C-effctor"/>
</dbReference>
<dbReference type="Gene3D" id="3.40.50.1820">
    <property type="entry name" value="alpha/beta hydrolase"/>
    <property type="match status" value="1"/>
</dbReference>
<dbReference type="InterPro" id="IPR000073">
    <property type="entry name" value="AB_hydrolase_1"/>
</dbReference>
<dbReference type="GO" id="GO:0006355">
    <property type="term" value="P:regulation of DNA-templated transcription"/>
    <property type="evidence" value="ECO:0007669"/>
    <property type="project" value="InterPro"/>
</dbReference>
<organism evidence="2 3">
    <name type="scientific">Capillimicrobium parvum</name>
    <dbReference type="NCBI Taxonomy" id="2884022"/>
    <lineage>
        <taxon>Bacteria</taxon>
        <taxon>Bacillati</taxon>
        <taxon>Actinomycetota</taxon>
        <taxon>Thermoleophilia</taxon>
        <taxon>Solirubrobacterales</taxon>
        <taxon>Capillimicrobiaceae</taxon>
        <taxon>Capillimicrobium</taxon>
    </lineage>
</organism>
<dbReference type="InterPro" id="IPR027417">
    <property type="entry name" value="P-loop_NTPase"/>
</dbReference>
<accession>A0A9E6XWT8</accession>